<dbReference type="SUPFAM" id="SSF51445">
    <property type="entry name" value="(Trans)glycosidases"/>
    <property type="match status" value="1"/>
</dbReference>
<feature type="domain" description="Glycosyl hydrolase family 13 catalytic" evidence="2">
    <location>
        <begin position="248"/>
        <end position="617"/>
    </location>
</feature>
<keyword evidence="3" id="KW-0378">Hydrolase</keyword>
<dbReference type="Gene3D" id="2.60.40.2320">
    <property type="match status" value="1"/>
</dbReference>
<dbReference type="InterPro" id="IPR006047">
    <property type="entry name" value="GH13_cat_dom"/>
</dbReference>
<comment type="caution">
    <text evidence="3">The sequence shown here is derived from an EMBL/GenBank/DDBJ whole genome shotgun (WGS) entry which is preliminary data.</text>
</comment>
<dbReference type="InterPro" id="IPR014756">
    <property type="entry name" value="Ig_E-set"/>
</dbReference>
<dbReference type="EMBL" id="JAUHLN010000001">
    <property type="protein sequence ID" value="MDN4072552.1"/>
    <property type="molecule type" value="Genomic_DNA"/>
</dbReference>
<dbReference type="EC" id="3.2.1.41" evidence="3"/>
<dbReference type="InterPro" id="IPR013783">
    <property type="entry name" value="Ig-like_fold"/>
</dbReference>
<dbReference type="InterPro" id="IPR017853">
    <property type="entry name" value="GH"/>
</dbReference>
<dbReference type="Gene3D" id="3.20.20.80">
    <property type="entry name" value="Glycosidases"/>
    <property type="match status" value="1"/>
</dbReference>
<reference evidence="3" key="1">
    <citation type="submission" date="2023-06" db="EMBL/GenBank/DDBJ databases">
        <title>Draft Genome Sequences of Representative Paenibacillus Polymyxa, Bacillus cereus, Fictibacillus sp., and Brevibacillus agri Strains Isolated from Amazonian Dark Earth.</title>
        <authorList>
            <person name="Pellegrinetti T.A."/>
            <person name="Cunha I.C.M."/>
            <person name="Chaves M.G."/>
            <person name="Freitas A.S."/>
            <person name="Silva A.V.R."/>
            <person name="Tsai S.M."/>
            <person name="Mendes L.W."/>
        </authorList>
    </citation>
    <scope>NUCLEOTIDE SEQUENCE</scope>
    <source>
        <strain evidence="3">CENA-BCM004</strain>
    </source>
</reference>
<organism evidence="3 4">
    <name type="scientific">Fictibacillus terranigra</name>
    <dbReference type="NCBI Taxonomy" id="3058424"/>
    <lineage>
        <taxon>Bacteria</taxon>
        <taxon>Bacillati</taxon>
        <taxon>Bacillota</taxon>
        <taxon>Bacilli</taxon>
        <taxon>Bacillales</taxon>
        <taxon>Fictibacillaceae</taxon>
        <taxon>Fictibacillus</taxon>
    </lineage>
</organism>
<comment type="similarity">
    <text evidence="1">Belongs to the glycosyl hydrolase 13 family.</text>
</comment>
<dbReference type="Pfam" id="PF00128">
    <property type="entry name" value="Alpha-amylase"/>
    <property type="match status" value="1"/>
</dbReference>
<evidence type="ECO:0000313" key="4">
    <source>
        <dbReference type="Proteomes" id="UP001168694"/>
    </source>
</evidence>
<dbReference type="Pfam" id="PF02922">
    <property type="entry name" value="CBM_48"/>
    <property type="match status" value="1"/>
</dbReference>
<dbReference type="Pfam" id="PF17999">
    <property type="entry name" value="PulA_N1"/>
    <property type="match status" value="1"/>
</dbReference>
<proteinExistence type="inferred from homology"/>
<dbReference type="PANTHER" id="PTHR43002">
    <property type="entry name" value="GLYCOGEN DEBRANCHING ENZYME"/>
    <property type="match status" value="1"/>
</dbReference>
<dbReference type="InterPro" id="IPR004193">
    <property type="entry name" value="Glyco_hydro_13_N"/>
</dbReference>
<keyword evidence="4" id="KW-1185">Reference proteome</keyword>
<dbReference type="CDD" id="cd11341">
    <property type="entry name" value="AmyAc_Pullulanase_LD-like"/>
    <property type="match status" value="1"/>
</dbReference>
<dbReference type="SUPFAM" id="SSF81296">
    <property type="entry name" value="E set domains"/>
    <property type="match status" value="1"/>
</dbReference>
<sequence length="720" mass="82376">MNHKPIAEAERIEAYLDTFTMVTLVIFTEVPREAYFYVTDHERVYPLKKISEQRLEDRLLFHMVLDQKLPIYRDYWVVYPDGGEIPLKTGAVVRTKEFDEIFAYEKKDLGAVYSPEKTVFKVWAPTASTVRLKLFTSASTAFEHPMKLGDRGVWEAEIAGDHHLHEYCYLVRVNHTVNEAIDPYAKAVTVNGKRGVVIDLNKTNPEGWETVNSPLPLKKTDSIIYELHVRDFSVHPLSGMKHKGKYMAFTEKGTSGPGHTTTGIDYLKNLGVTHVQLLPVNDYGSIDETKSDTEYNWGYDPLHFNVPEGSYATDPADPVSRIKEYKALIASLHNNGLRLIMDVVYNHVFIRETSNFEKIVPGYYFRFDYGGNPVNGTGVGNDTASERFMMRKFIIDSVLYWTEEYKVDGFRFDLMGIHDIITMNETYKELAKINSSVFILGEGWKMNTWLDEDQKACIDSARRMPGISFFNDRFRDLVKGNIFHAANEGFINGDTSQIERLYENVSGNSKEHGLFNTPGQSINYIECHDNHTLWDRLLTLHPNEDETVLRKRHLLGTALTIFSLGVPFLHAGQEFFRSKQGDGNSYKSGDSINRLDWERRSKFEKDVQYVTELLQIRKNHPAFRLDEPETIEHSLSLLDGLPEGMFGFRIKSSERVDTWKDILLLYNSHPSEKVYQLPSPGDWTVTAEALEVKEDGLYKTDSGTLLIPPLGFTMAVQSAE</sequence>
<dbReference type="Gene3D" id="2.60.40.1180">
    <property type="entry name" value="Golgi alpha-mannosidase II"/>
    <property type="match status" value="1"/>
</dbReference>
<dbReference type="Pfam" id="PF21653">
    <property type="entry name" value="pulA_all-beta"/>
    <property type="match status" value="1"/>
</dbReference>
<dbReference type="InterPro" id="IPR040697">
    <property type="entry name" value="PulA_N1"/>
</dbReference>
<dbReference type="RefSeq" id="WP_290398657.1">
    <property type="nucleotide sequence ID" value="NZ_JAUHLN010000001.1"/>
</dbReference>
<dbReference type="SMART" id="SM00642">
    <property type="entry name" value="Aamy"/>
    <property type="match status" value="1"/>
</dbReference>
<dbReference type="GO" id="GO:0051060">
    <property type="term" value="F:pullulanase activity"/>
    <property type="evidence" value="ECO:0007669"/>
    <property type="project" value="UniProtKB-EC"/>
</dbReference>
<dbReference type="Proteomes" id="UP001168694">
    <property type="component" value="Unassembled WGS sequence"/>
</dbReference>
<dbReference type="CDD" id="cd02860">
    <property type="entry name" value="E_set_Pullulanase"/>
    <property type="match status" value="1"/>
</dbReference>
<dbReference type="NCBIfam" id="TIGR02104">
    <property type="entry name" value="pulA_typeI"/>
    <property type="match status" value="1"/>
</dbReference>
<gene>
    <name evidence="3" type="primary">pulA</name>
    <name evidence="3" type="ORF">QYF49_05840</name>
</gene>
<dbReference type="InterPro" id="IPR013780">
    <property type="entry name" value="Glyco_hydro_b"/>
</dbReference>
<name>A0ABT8E3S0_9BACL</name>
<evidence type="ECO:0000313" key="3">
    <source>
        <dbReference type="EMBL" id="MDN4072552.1"/>
    </source>
</evidence>
<protein>
    <submittedName>
        <fullName evidence="3">Type I pullulanase</fullName>
        <ecNumber evidence="3">3.2.1.41</ecNumber>
    </submittedName>
</protein>
<dbReference type="Gene3D" id="2.60.40.10">
    <property type="entry name" value="Immunoglobulins"/>
    <property type="match status" value="1"/>
</dbReference>
<dbReference type="InterPro" id="IPR011840">
    <property type="entry name" value="PulA_typeI"/>
</dbReference>
<accession>A0ABT8E3S0</accession>
<dbReference type="InterPro" id="IPR049117">
    <property type="entry name" value="pulA_all-beta"/>
</dbReference>
<evidence type="ECO:0000259" key="2">
    <source>
        <dbReference type="SMART" id="SM00642"/>
    </source>
</evidence>
<evidence type="ECO:0000256" key="1">
    <source>
        <dbReference type="ARBA" id="ARBA00008061"/>
    </source>
</evidence>
<keyword evidence="3" id="KW-0326">Glycosidase</keyword>